<dbReference type="PROSITE" id="PS50966">
    <property type="entry name" value="ZF_SWIM"/>
    <property type="match status" value="1"/>
</dbReference>
<dbReference type="InterPro" id="IPR000330">
    <property type="entry name" value="SNF2_N"/>
</dbReference>
<dbReference type="Pfam" id="PF00271">
    <property type="entry name" value="Helicase_C"/>
    <property type="match status" value="1"/>
</dbReference>
<dbReference type="RefSeq" id="WP_145389162.1">
    <property type="nucleotide sequence ID" value="NZ_CP037423.1"/>
</dbReference>
<dbReference type="OrthoDB" id="9814088at2"/>
<dbReference type="InterPro" id="IPR014001">
    <property type="entry name" value="Helicase_ATP-bd"/>
</dbReference>
<dbReference type="InterPro" id="IPR007527">
    <property type="entry name" value="Znf_SWIM"/>
</dbReference>
<dbReference type="GO" id="GO:0005524">
    <property type="term" value="F:ATP binding"/>
    <property type="evidence" value="ECO:0007669"/>
    <property type="project" value="InterPro"/>
</dbReference>
<organism evidence="7 8">
    <name type="scientific">Stieleria neptunia</name>
    <dbReference type="NCBI Taxonomy" id="2527979"/>
    <lineage>
        <taxon>Bacteria</taxon>
        <taxon>Pseudomonadati</taxon>
        <taxon>Planctomycetota</taxon>
        <taxon>Planctomycetia</taxon>
        <taxon>Pirellulales</taxon>
        <taxon>Pirellulaceae</taxon>
        <taxon>Stieleria</taxon>
    </lineage>
</organism>
<feature type="compositionally biased region" description="Low complexity" evidence="3">
    <location>
        <begin position="128"/>
        <end position="142"/>
    </location>
</feature>
<evidence type="ECO:0000256" key="3">
    <source>
        <dbReference type="SAM" id="MobiDB-lite"/>
    </source>
</evidence>
<accession>A0A518HVM2</accession>
<protein>
    <submittedName>
        <fullName evidence="7">ATP-dependent helicase HepA</fullName>
    </submittedName>
</protein>
<feature type="region of interest" description="Disordered" evidence="3">
    <location>
        <begin position="128"/>
        <end position="158"/>
    </location>
</feature>
<dbReference type="Pfam" id="PF00176">
    <property type="entry name" value="SNF2-rel_dom"/>
    <property type="match status" value="1"/>
</dbReference>
<dbReference type="SMART" id="SM00490">
    <property type="entry name" value="HELICc"/>
    <property type="match status" value="1"/>
</dbReference>
<evidence type="ECO:0000259" key="5">
    <source>
        <dbReference type="PROSITE" id="PS51192"/>
    </source>
</evidence>
<dbReference type="PANTHER" id="PTHR10799">
    <property type="entry name" value="SNF2/RAD54 HELICASE FAMILY"/>
    <property type="match status" value="1"/>
</dbReference>
<dbReference type="CDD" id="cd18793">
    <property type="entry name" value="SF2_C_SNF"/>
    <property type="match status" value="1"/>
</dbReference>
<dbReference type="SUPFAM" id="SSF52540">
    <property type="entry name" value="P-loop containing nucleoside triphosphate hydrolases"/>
    <property type="match status" value="2"/>
</dbReference>
<gene>
    <name evidence="7" type="ORF">Enr13x_47760</name>
</gene>
<reference evidence="7 8" key="1">
    <citation type="submission" date="2019-03" db="EMBL/GenBank/DDBJ databases">
        <title>Deep-cultivation of Planctomycetes and their phenomic and genomic characterization uncovers novel biology.</title>
        <authorList>
            <person name="Wiegand S."/>
            <person name="Jogler M."/>
            <person name="Boedeker C."/>
            <person name="Pinto D."/>
            <person name="Vollmers J."/>
            <person name="Rivas-Marin E."/>
            <person name="Kohn T."/>
            <person name="Peeters S.H."/>
            <person name="Heuer A."/>
            <person name="Rast P."/>
            <person name="Oberbeckmann S."/>
            <person name="Bunk B."/>
            <person name="Jeske O."/>
            <person name="Meyerdierks A."/>
            <person name="Storesund J.E."/>
            <person name="Kallscheuer N."/>
            <person name="Luecker S."/>
            <person name="Lage O.M."/>
            <person name="Pohl T."/>
            <person name="Merkel B.J."/>
            <person name="Hornburger P."/>
            <person name="Mueller R.-W."/>
            <person name="Bruemmer F."/>
            <person name="Labrenz M."/>
            <person name="Spormann A.M."/>
            <person name="Op den Camp H."/>
            <person name="Overmann J."/>
            <person name="Amann R."/>
            <person name="Jetten M.S.M."/>
            <person name="Mascher T."/>
            <person name="Medema M.H."/>
            <person name="Devos D.P."/>
            <person name="Kaster A.-K."/>
            <person name="Ovreas L."/>
            <person name="Rohde M."/>
            <person name="Galperin M.Y."/>
            <person name="Jogler C."/>
        </authorList>
    </citation>
    <scope>NUCLEOTIDE SEQUENCE [LARGE SCALE GENOMIC DNA]</scope>
    <source>
        <strain evidence="7 8">Enr13</strain>
    </source>
</reference>
<keyword evidence="7" id="KW-0347">Helicase</keyword>
<feature type="domain" description="Helicase C-terminal" evidence="6">
    <location>
        <begin position="977"/>
        <end position="1129"/>
    </location>
</feature>
<keyword evidence="7" id="KW-0067">ATP-binding</keyword>
<keyword evidence="2" id="KW-0479">Metal-binding</keyword>
<dbReference type="InterPro" id="IPR038718">
    <property type="entry name" value="SNF2-like_sf"/>
</dbReference>
<dbReference type="InterPro" id="IPR001650">
    <property type="entry name" value="Helicase_C-like"/>
</dbReference>
<evidence type="ECO:0000256" key="2">
    <source>
        <dbReference type="PROSITE-ProRule" id="PRU00325"/>
    </source>
</evidence>
<keyword evidence="1" id="KW-0378">Hydrolase</keyword>
<dbReference type="AlphaFoldDB" id="A0A518HVM2"/>
<sequence>MKLTAAATDEFESGDRRRGDTVEMIEKVQLVDVGKLGVRAAVEGSMGETYEVLLDFSELVDSSLGVSCDCPRFCDGYNCKHLWATITKFDLLYASPFVDIDTLDLFEVDDVLIGDSLTSRIANRVSGPARGAKKAASGSKPQAPRKPQPPAWKSQLSGIASSLAASPRPSPLGLPTGHQPDSIQQAQHWFVFSISDPANSGALRVASMQSYRKADGDWSRPTSVELLDSDIADLSDPQERHALAMLEPVRETNGYRFYGNYRQGHRLFSVEPLLVRESLEALHATGRLAWKLGDSKQHFEDARRVDDVSVAALTTMQLRVAPDPDQRTKLIVTPELVVPDIGVCSIEQLMWSSTIGCALLQFDSEPTDLPDNEESPETLRTRLVTIAPNDCRRMRAWQKTPSIQVPRTSLKSLLVELSTHHGDVDLELHESLKIPKRVDEPVAHCLLEQREPKATDFTVSMSIQYPNRDLTFDSTARWWFDDDAGAVQLRNWDAERNWLSKLDHDVLDFSIDRHSSNVSLAPDRFLTVVESLRESGWSVTANGAPLRIASDIDIQVTSGVDWFDLDAEVAFDDVNASLPKLLEALQSGASTIQLDDGTVGMLPQDWLSKFVGIRESGQEHDGSIRFHRSQGLLLDLLLEEQGGVKRDHDFSKFLRQVKSFDGIKPAAPPKTFAGELRDYQRTGLGWLRFLQKFGFGGCLADDMGLGKTIQVLALLEARRKRRVPKGQTRNPSIVVVPKSLVFNWLDEASRFTPKLRVRNHTGTERKSDWDAFTEAPDSIDVLLTTYGTMRIDAPLLAQMQFDYAILDEAQAIKNPKSLVARASRLLPAEHRLAMTGTPIENHLGDLWSLFDFLNPGMLANAKPSSGQLPDLEDEAQRRHVERLGKSLQPFILRRTKSEVLTELPEKVEQTLSCSIDKKQRKLYDELREHYRVHLSNKVKELGLKKAKIHVLEALLRLRQAACDPRLIHPDCGVRGAKIEELLERLDELHREGRKALVFSQFTSLLGLLKQDLDQRGWNYEYLDGKTRKRAEKVRRFQNDPECQLFLISLKAGGNGLNLTAAEYVFILDPWWNPAVEAQAIDRAHRMGQTQSVNAYRMICSGTVEEKIVELQKSKRNLADAIVSQNKSLIGQLTAQDLQDLLG</sequence>
<feature type="domain" description="SWIM-type" evidence="4">
    <location>
        <begin position="50"/>
        <end position="90"/>
    </location>
</feature>
<keyword evidence="8" id="KW-1185">Reference proteome</keyword>
<dbReference type="InterPro" id="IPR049730">
    <property type="entry name" value="SNF2/RAD54-like_C"/>
</dbReference>
<dbReference type="PROSITE" id="PS51194">
    <property type="entry name" value="HELICASE_CTER"/>
    <property type="match status" value="1"/>
</dbReference>
<dbReference type="KEGG" id="snep:Enr13x_47760"/>
<dbReference type="InterPro" id="IPR027417">
    <property type="entry name" value="P-loop_NTPase"/>
</dbReference>
<evidence type="ECO:0000259" key="6">
    <source>
        <dbReference type="PROSITE" id="PS51194"/>
    </source>
</evidence>
<keyword evidence="2" id="KW-0862">Zinc</keyword>
<dbReference type="Gene3D" id="3.40.50.10810">
    <property type="entry name" value="Tandem AAA-ATPase domain"/>
    <property type="match status" value="1"/>
</dbReference>
<evidence type="ECO:0000259" key="4">
    <source>
        <dbReference type="PROSITE" id="PS50966"/>
    </source>
</evidence>
<dbReference type="GO" id="GO:0016787">
    <property type="term" value="F:hydrolase activity"/>
    <property type="evidence" value="ECO:0007669"/>
    <property type="project" value="UniProtKB-KW"/>
</dbReference>
<keyword evidence="2" id="KW-0863">Zinc-finger</keyword>
<evidence type="ECO:0000256" key="1">
    <source>
        <dbReference type="ARBA" id="ARBA00022801"/>
    </source>
</evidence>
<dbReference type="GO" id="GO:0008270">
    <property type="term" value="F:zinc ion binding"/>
    <property type="evidence" value="ECO:0007669"/>
    <property type="project" value="UniProtKB-KW"/>
</dbReference>
<evidence type="ECO:0000313" key="8">
    <source>
        <dbReference type="Proteomes" id="UP000319004"/>
    </source>
</evidence>
<dbReference type="SMART" id="SM00487">
    <property type="entry name" value="DEXDc"/>
    <property type="match status" value="1"/>
</dbReference>
<dbReference type="Gene3D" id="3.40.50.300">
    <property type="entry name" value="P-loop containing nucleotide triphosphate hydrolases"/>
    <property type="match status" value="1"/>
</dbReference>
<dbReference type="Pfam" id="PF04434">
    <property type="entry name" value="SWIM"/>
    <property type="match status" value="1"/>
</dbReference>
<name>A0A518HVM2_9BACT</name>
<dbReference type="EMBL" id="CP037423">
    <property type="protein sequence ID" value="QDV44905.1"/>
    <property type="molecule type" value="Genomic_DNA"/>
</dbReference>
<dbReference type="PROSITE" id="PS51192">
    <property type="entry name" value="HELICASE_ATP_BIND_1"/>
    <property type="match status" value="1"/>
</dbReference>
<feature type="domain" description="Helicase ATP-binding" evidence="5">
    <location>
        <begin position="688"/>
        <end position="856"/>
    </location>
</feature>
<evidence type="ECO:0000313" key="7">
    <source>
        <dbReference type="EMBL" id="QDV44905.1"/>
    </source>
</evidence>
<dbReference type="Proteomes" id="UP000319004">
    <property type="component" value="Chromosome"/>
</dbReference>
<dbReference type="GO" id="GO:0004386">
    <property type="term" value="F:helicase activity"/>
    <property type="evidence" value="ECO:0007669"/>
    <property type="project" value="UniProtKB-KW"/>
</dbReference>
<keyword evidence="7" id="KW-0547">Nucleotide-binding</keyword>
<proteinExistence type="predicted"/>